<keyword evidence="2" id="KW-1185">Reference proteome</keyword>
<name>A0A8J3QKL4_9ACTN</name>
<dbReference type="EMBL" id="BONZ01000006">
    <property type="protein sequence ID" value="GIH12331.1"/>
    <property type="molecule type" value="Genomic_DNA"/>
</dbReference>
<comment type="caution">
    <text evidence="1">The sequence shown here is derived from an EMBL/GenBank/DDBJ whole genome shotgun (WGS) entry which is preliminary data.</text>
</comment>
<evidence type="ECO:0000313" key="2">
    <source>
        <dbReference type="Proteomes" id="UP000642748"/>
    </source>
</evidence>
<dbReference type="AlphaFoldDB" id="A0A8J3QKL4"/>
<dbReference type="Proteomes" id="UP000642748">
    <property type="component" value="Unassembled WGS sequence"/>
</dbReference>
<evidence type="ECO:0000313" key="1">
    <source>
        <dbReference type="EMBL" id="GIH12331.1"/>
    </source>
</evidence>
<accession>A0A8J3QKL4</accession>
<gene>
    <name evidence="1" type="ORF">Raf01_05030</name>
</gene>
<proteinExistence type="predicted"/>
<dbReference type="RefSeq" id="WP_203916036.1">
    <property type="nucleotide sequence ID" value="NZ_BONZ01000006.1"/>
</dbReference>
<protein>
    <submittedName>
        <fullName evidence="1">Uncharacterized protein</fullName>
    </submittedName>
</protein>
<reference evidence="1" key="1">
    <citation type="submission" date="2021-01" db="EMBL/GenBank/DDBJ databases">
        <title>Whole genome shotgun sequence of Rugosimonospora africana NBRC 104875.</title>
        <authorList>
            <person name="Komaki H."/>
            <person name="Tamura T."/>
        </authorList>
    </citation>
    <scope>NUCLEOTIDE SEQUENCE</scope>
    <source>
        <strain evidence="1">NBRC 104875</strain>
    </source>
</reference>
<sequence>MTQGTPQSNLDLELLAAQLRRHTDDLSLYSGMLLNVLSATLPPDLVQVRREGKWKARLAGRREPAVLSIAVTVGDQRYELDREDVGARAATRVCHESGGVVLSTKQVSAEEWARRLAAALAEVAGTNAAAVAALQKLTAP</sequence>
<organism evidence="1 2">
    <name type="scientific">Rugosimonospora africana</name>
    <dbReference type="NCBI Taxonomy" id="556532"/>
    <lineage>
        <taxon>Bacteria</taxon>
        <taxon>Bacillati</taxon>
        <taxon>Actinomycetota</taxon>
        <taxon>Actinomycetes</taxon>
        <taxon>Micromonosporales</taxon>
        <taxon>Micromonosporaceae</taxon>
        <taxon>Rugosimonospora</taxon>
    </lineage>
</organism>